<sequence>MSIQDLEETKAAFLDICILGGEGMKEADALHIGLFMEYTISLLKDLIQEQQNIYKQLAKKEDAIDVNDIKEVKNING</sequence>
<dbReference type="EMBL" id="BART01012001">
    <property type="protein sequence ID" value="GAG89815.1"/>
    <property type="molecule type" value="Genomic_DNA"/>
</dbReference>
<comment type="caution">
    <text evidence="1">The sequence shown here is derived from an EMBL/GenBank/DDBJ whole genome shotgun (WGS) entry which is preliminary data.</text>
</comment>
<proteinExistence type="predicted"/>
<reference evidence="1" key="1">
    <citation type="journal article" date="2014" name="Front. Microbiol.">
        <title>High frequency of phylogenetically diverse reductive dehalogenase-homologous genes in deep subseafloor sedimentary metagenomes.</title>
        <authorList>
            <person name="Kawai M."/>
            <person name="Futagami T."/>
            <person name="Toyoda A."/>
            <person name="Takaki Y."/>
            <person name="Nishi S."/>
            <person name="Hori S."/>
            <person name="Arai W."/>
            <person name="Tsubouchi T."/>
            <person name="Morono Y."/>
            <person name="Uchiyama I."/>
            <person name="Ito T."/>
            <person name="Fujiyama A."/>
            <person name="Inagaki F."/>
            <person name="Takami H."/>
        </authorList>
    </citation>
    <scope>NUCLEOTIDE SEQUENCE</scope>
    <source>
        <strain evidence="1">Expedition CK06-06</strain>
    </source>
</reference>
<gene>
    <name evidence="1" type="ORF">S01H4_25269</name>
</gene>
<accession>X1B422</accession>
<evidence type="ECO:0000313" key="1">
    <source>
        <dbReference type="EMBL" id="GAG89815.1"/>
    </source>
</evidence>
<name>X1B422_9ZZZZ</name>
<protein>
    <submittedName>
        <fullName evidence="1">Uncharacterized protein</fullName>
    </submittedName>
</protein>
<dbReference type="AlphaFoldDB" id="X1B422"/>
<organism evidence="1">
    <name type="scientific">marine sediment metagenome</name>
    <dbReference type="NCBI Taxonomy" id="412755"/>
    <lineage>
        <taxon>unclassified sequences</taxon>
        <taxon>metagenomes</taxon>
        <taxon>ecological metagenomes</taxon>
    </lineage>
</organism>